<proteinExistence type="predicted"/>
<name>A0A9P6PYK4_9FUNG</name>
<evidence type="ECO:0000313" key="1">
    <source>
        <dbReference type="EMBL" id="KAG0256594.1"/>
    </source>
</evidence>
<dbReference type="EMBL" id="JAAAJB010000402">
    <property type="protein sequence ID" value="KAG0256594.1"/>
    <property type="molecule type" value="Genomic_DNA"/>
</dbReference>
<organism evidence="1 2">
    <name type="scientific">Actinomortierella ambigua</name>
    <dbReference type="NCBI Taxonomy" id="1343610"/>
    <lineage>
        <taxon>Eukaryota</taxon>
        <taxon>Fungi</taxon>
        <taxon>Fungi incertae sedis</taxon>
        <taxon>Mucoromycota</taxon>
        <taxon>Mortierellomycotina</taxon>
        <taxon>Mortierellomycetes</taxon>
        <taxon>Mortierellales</taxon>
        <taxon>Mortierellaceae</taxon>
        <taxon>Actinomortierella</taxon>
    </lineage>
</organism>
<accession>A0A9P6PYK4</accession>
<sequence length="209" mass="23227">MLVIVAVEAQSSPDGLCQAWAESVQSKSNLPEKPDESGFKQSISGEIARMMFPDNEEVLDEEGSYSFRATFDNCTPSPAISLGNARSGPFKEDEYDFEAASLSALVGFDPYLANVFESLPYDPKKSLLKNFTVSGSDGWVTMRGVEIEDGDFTQECVVAPGWKCTAVLRVKDRSSRKTVIRKKFRKPTFFPAAQNQQPLFKNIWMTVRG</sequence>
<evidence type="ECO:0000313" key="2">
    <source>
        <dbReference type="Proteomes" id="UP000807716"/>
    </source>
</evidence>
<dbReference type="Proteomes" id="UP000807716">
    <property type="component" value="Unassembled WGS sequence"/>
</dbReference>
<dbReference type="AlphaFoldDB" id="A0A9P6PYK4"/>
<comment type="caution">
    <text evidence="1">The sequence shown here is derived from an EMBL/GenBank/DDBJ whole genome shotgun (WGS) entry which is preliminary data.</text>
</comment>
<reference evidence="1" key="1">
    <citation type="journal article" date="2020" name="Fungal Divers.">
        <title>Resolving the Mortierellaceae phylogeny through synthesis of multi-gene phylogenetics and phylogenomics.</title>
        <authorList>
            <person name="Vandepol N."/>
            <person name="Liber J."/>
            <person name="Desiro A."/>
            <person name="Na H."/>
            <person name="Kennedy M."/>
            <person name="Barry K."/>
            <person name="Grigoriev I.V."/>
            <person name="Miller A.N."/>
            <person name="O'Donnell K."/>
            <person name="Stajich J.E."/>
            <person name="Bonito G."/>
        </authorList>
    </citation>
    <scope>NUCLEOTIDE SEQUENCE</scope>
    <source>
        <strain evidence="1">BC1065</strain>
    </source>
</reference>
<keyword evidence="2" id="KW-1185">Reference proteome</keyword>
<dbReference type="OrthoDB" id="2364343at2759"/>
<protein>
    <submittedName>
        <fullName evidence="1">Uncharacterized protein</fullName>
    </submittedName>
</protein>
<gene>
    <name evidence="1" type="ORF">DFQ27_005640</name>
</gene>